<keyword evidence="10" id="KW-1015">Disulfide bond</keyword>
<evidence type="ECO:0000256" key="7">
    <source>
        <dbReference type="ARBA" id="ARBA00022889"/>
    </source>
</evidence>
<evidence type="ECO:0000256" key="10">
    <source>
        <dbReference type="ARBA" id="ARBA00023157"/>
    </source>
</evidence>
<evidence type="ECO:0000256" key="8">
    <source>
        <dbReference type="ARBA" id="ARBA00022989"/>
    </source>
</evidence>
<keyword evidence="6" id="KW-0677">Repeat</keyword>
<dbReference type="CDD" id="cd05731">
    <property type="entry name" value="Ig3_L1-CAM_like"/>
    <property type="match status" value="1"/>
</dbReference>
<dbReference type="InterPro" id="IPR036179">
    <property type="entry name" value="Ig-like_dom_sf"/>
</dbReference>
<feature type="domain" description="Ig-like" evidence="19">
    <location>
        <begin position="41"/>
        <end position="132"/>
    </location>
</feature>
<dbReference type="InterPro" id="IPR003598">
    <property type="entry name" value="Ig_sub2"/>
</dbReference>
<evidence type="ECO:0000256" key="12">
    <source>
        <dbReference type="ARBA" id="ARBA00023319"/>
    </source>
</evidence>
<keyword evidence="4 17" id="KW-0812">Transmembrane</keyword>
<keyword evidence="12" id="KW-0393">Immunoglobulin domain</keyword>
<dbReference type="FunFam" id="2.60.40.10:FF:000038">
    <property type="entry name" value="Neuronal cell adhesion molecule"/>
    <property type="match status" value="1"/>
</dbReference>
<dbReference type="SMART" id="SM00408">
    <property type="entry name" value="IGc2"/>
    <property type="match status" value="6"/>
</dbReference>
<evidence type="ECO:0000256" key="6">
    <source>
        <dbReference type="ARBA" id="ARBA00022737"/>
    </source>
</evidence>
<feature type="domain" description="Fibronectin type-III" evidence="20">
    <location>
        <begin position="826"/>
        <end position="928"/>
    </location>
</feature>
<feature type="domain" description="Fibronectin type-III" evidence="20">
    <location>
        <begin position="932"/>
        <end position="1028"/>
    </location>
</feature>
<accession>A0A8D2KSG4</accession>
<dbReference type="Pfam" id="PF13882">
    <property type="entry name" value="Bravo_FIGEY"/>
    <property type="match status" value="1"/>
</dbReference>
<dbReference type="SMART" id="SM00060">
    <property type="entry name" value="FN3"/>
    <property type="match status" value="5"/>
</dbReference>
<dbReference type="Pfam" id="PF00041">
    <property type="entry name" value="fn3"/>
    <property type="match status" value="4"/>
</dbReference>
<dbReference type="FunFam" id="2.60.40.10:FF:000057">
    <property type="entry name" value="neural cell adhesion molecule L1"/>
    <property type="match status" value="1"/>
</dbReference>
<dbReference type="SMART" id="SM00409">
    <property type="entry name" value="IG"/>
    <property type="match status" value="6"/>
</dbReference>
<dbReference type="GO" id="GO:0007155">
    <property type="term" value="P:cell adhesion"/>
    <property type="evidence" value="ECO:0007669"/>
    <property type="project" value="UniProtKB-KW"/>
</dbReference>
<dbReference type="GO" id="GO:0030424">
    <property type="term" value="C:axon"/>
    <property type="evidence" value="ECO:0007669"/>
    <property type="project" value="UniProtKB-ARBA"/>
</dbReference>
<keyword evidence="5 18" id="KW-0732">Signal</keyword>
<feature type="compositionally biased region" description="Polar residues" evidence="16">
    <location>
        <begin position="1257"/>
        <end position="1273"/>
    </location>
</feature>
<feature type="domain" description="Fibronectin type-III" evidence="20">
    <location>
        <begin position="627"/>
        <end position="722"/>
    </location>
</feature>
<dbReference type="Gene3D" id="2.60.40.10">
    <property type="entry name" value="Immunoglobulins"/>
    <property type="match status" value="11"/>
</dbReference>
<evidence type="ECO:0000256" key="18">
    <source>
        <dbReference type="SAM" id="SignalP"/>
    </source>
</evidence>
<dbReference type="FunFam" id="2.60.40.10:FF:000005">
    <property type="entry name" value="Neuronal cell adhesion molecule"/>
    <property type="match status" value="1"/>
</dbReference>
<evidence type="ECO:0000259" key="19">
    <source>
        <dbReference type="PROSITE" id="PS50835"/>
    </source>
</evidence>
<dbReference type="InterPro" id="IPR007110">
    <property type="entry name" value="Ig-like_dom"/>
</dbReference>
<dbReference type="SUPFAM" id="SSF48726">
    <property type="entry name" value="Immunoglobulin"/>
    <property type="match status" value="6"/>
</dbReference>
<keyword evidence="7" id="KW-0130">Cell adhesion</keyword>
<dbReference type="PANTHER" id="PTHR12231:SF257">
    <property type="entry name" value="NEURAL CELL ADHESION MOLECULE L1-LIKE PROTEIN"/>
    <property type="match status" value="1"/>
</dbReference>
<evidence type="ECO:0000256" key="13">
    <source>
        <dbReference type="ARBA" id="ARBA00068417"/>
    </source>
</evidence>
<evidence type="ECO:0000256" key="9">
    <source>
        <dbReference type="ARBA" id="ARBA00023136"/>
    </source>
</evidence>
<evidence type="ECO:0000256" key="15">
    <source>
        <dbReference type="ARBA" id="ARBA00081738"/>
    </source>
</evidence>
<dbReference type="FunFam" id="2.60.40.10:FF:000332">
    <property type="entry name" value="neuronal cell adhesion molecule isoform X2"/>
    <property type="match status" value="1"/>
</dbReference>
<evidence type="ECO:0000256" key="17">
    <source>
        <dbReference type="SAM" id="Phobius"/>
    </source>
</evidence>
<feature type="domain" description="Ig-like" evidence="19">
    <location>
        <begin position="245"/>
        <end position="322"/>
    </location>
</feature>
<dbReference type="GO" id="GO:0005886">
    <property type="term" value="C:plasma membrane"/>
    <property type="evidence" value="ECO:0007669"/>
    <property type="project" value="UniProtKB-SubCell"/>
</dbReference>
<evidence type="ECO:0000256" key="1">
    <source>
        <dbReference type="ARBA" id="ARBA00004251"/>
    </source>
</evidence>
<protein>
    <recommendedName>
        <fullName evidence="13">Neuronal cell adhesion molecule</fullName>
    </recommendedName>
    <alternativeName>
        <fullName evidence="15">Neuronal surface protein Bravo</fullName>
    </alternativeName>
    <alternativeName>
        <fullName evidence="14">NgCAM-related cell adhesion molecule</fullName>
    </alternativeName>
</protein>
<feature type="domain" description="Fibronectin type-III" evidence="20">
    <location>
        <begin position="724"/>
        <end position="821"/>
    </location>
</feature>
<proteinExistence type="inferred from homology"/>
<feature type="domain" description="Ig-like" evidence="19">
    <location>
        <begin position="523"/>
        <end position="610"/>
    </location>
</feature>
<dbReference type="AlphaFoldDB" id="A0A8D2KSG4"/>
<dbReference type="InterPro" id="IPR003599">
    <property type="entry name" value="Ig_sub"/>
</dbReference>
<feature type="domain" description="Ig-like" evidence="19">
    <location>
        <begin position="143"/>
        <end position="233"/>
    </location>
</feature>
<evidence type="ECO:0000256" key="16">
    <source>
        <dbReference type="SAM" id="MobiDB-lite"/>
    </source>
</evidence>
<keyword evidence="22" id="KW-1185">Reference proteome</keyword>
<evidence type="ECO:0000256" key="3">
    <source>
        <dbReference type="ARBA" id="ARBA00022475"/>
    </source>
</evidence>
<evidence type="ECO:0000256" key="5">
    <source>
        <dbReference type="ARBA" id="ARBA00022729"/>
    </source>
</evidence>
<dbReference type="Pfam" id="PF13927">
    <property type="entry name" value="Ig_3"/>
    <property type="match status" value="3"/>
</dbReference>
<evidence type="ECO:0000313" key="21">
    <source>
        <dbReference type="Ensembl" id="ENSVKKP00000004775.1"/>
    </source>
</evidence>
<dbReference type="FunFam" id="2.60.40.10:FF:000238">
    <property type="entry name" value="Neuronal cell adhesion molecule"/>
    <property type="match status" value="1"/>
</dbReference>
<dbReference type="PROSITE" id="PS50853">
    <property type="entry name" value="FN3"/>
    <property type="match status" value="5"/>
</dbReference>
<dbReference type="Proteomes" id="UP000694545">
    <property type="component" value="Unplaced"/>
</dbReference>
<feature type="transmembrane region" description="Helical" evidence="17">
    <location>
        <begin position="1138"/>
        <end position="1159"/>
    </location>
</feature>
<dbReference type="FunFam" id="2.60.40.10:FF:000100">
    <property type="entry name" value="Neuronal cell adhesion molecule a"/>
    <property type="match status" value="1"/>
</dbReference>
<feature type="domain" description="Ig-like" evidence="19">
    <location>
        <begin position="432"/>
        <end position="519"/>
    </location>
</feature>
<feature type="compositionally biased region" description="Basic and acidic residues" evidence="16">
    <location>
        <begin position="1210"/>
        <end position="1219"/>
    </location>
</feature>
<dbReference type="FunFam" id="2.60.40.10:FF:000347">
    <property type="entry name" value="Neuronal cell adhesion molecule"/>
    <property type="match status" value="1"/>
</dbReference>
<evidence type="ECO:0000256" key="14">
    <source>
        <dbReference type="ARBA" id="ARBA00080256"/>
    </source>
</evidence>
<feature type="compositionally biased region" description="Basic and acidic residues" evidence="16">
    <location>
        <begin position="1168"/>
        <end position="1188"/>
    </location>
</feature>
<feature type="chain" id="PRO_5034757229" description="Neuronal cell adhesion molecule" evidence="18">
    <location>
        <begin position="25"/>
        <end position="1273"/>
    </location>
</feature>
<dbReference type="FunFam" id="2.60.40.10:FF:000114">
    <property type="entry name" value="Neuronal cell adhesion molecule"/>
    <property type="match status" value="1"/>
</dbReference>
<organism evidence="21 22">
    <name type="scientific">Varanus komodoensis</name>
    <name type="common">Komodo dragon</name>
    <dbReference type="NCBI Taxonomy" id="61221"/>
    <lineage>
        <taxon>Eukaryota</taxon>
        <taxon>Metazoa</taxon>
        <taxon>Chordata</taxon>
        <taxon>Craniata</taxon>
        <taxon>Vertebrata</taxon>
        <taxon>Euteleostomi</taxon>
        <taxon>Lepidosauria</taxon>
        <taxon>Squamata</taxon>
        <taxon>Bifurcata</taxon>
        <taxon>Unidentata</taxon>
        <taxon>Episquamata</taxon>
        <taxon>Toxicofera</taxon>
        <taxon>Anguimorpha</taxon>
        <taxon>Paleoanguimorpha</taxon>
        <taxon>Varanoidea</taxon>
        <taxon>Varanidae</taxon>
        <taxon>Varanus</taxon>
    </lineage>
</organism>
<keyword evidence="8 17" id="KW-1133">Transmembrane helix</keyword>
<dbReference type="CDD" id="cd00063">
    <property type="entry name" value="FN3"/>
    <property type="match status" value="5"/>
</dbReference>
<evidence type="ECO:0000256" key="2">
    <source>
        <dbReference type="ARBA" id="ARBA00008588"/>
    </source>
</evidence>
<dbReference type="SUPFAM" id="SSF49265">
    <property type="entry name" value="Fibronectin type III"/>
    <property type="match status" value="3"/>
</dbReference>
<comment type="subcellular location">
    <subcellularLocation>
        <location evidence="1">Cell membrane</location>
        <topology evidence="1">Single-pass type I membrane protein</topology>
    </subcellularLocation>
</comment>
<dbReference type="PANTHER" id="PTHR12231">
    <property type="entry name" value="CTX-RELATED TYPE I TRANSMEMBRANE PROTEIN"/>
    <property type="match status" value="1"/>
</dbReference>
<dbReference type="Pfam" id="PF07679">
    <property type="entry name" value="I-set"/>
    <property type="match status" value="2"/>
</dbReference>
<evidence type="ECO:0000259" key="20">
    <source>
        <dbReference type="PROSITE" id="PS50853"/>
    </source>
</evidence>
<keyword evidence="9 17" id="KW-0472">Membrane</keyword>
<keyword evidence="3" id="KW-1003">Cell membrane</keyword>
<dbReference type="PROSITE" id="PS50835">
    <property type="entry name" value="IG_LIKE"/>
    <property type="match status" value="6"/>
</dbReference>
<evidence type="ECO:0000256" key="11">
    <source>
        <dbReference type="ARBA" id="ARBA00023180"/>
    </source>
</evidence>
<dbReference type="OMA" id="QTHAMEV"/>
<feature type="domain" description="Ig-like" evidence="19">
    <location>
        <begin position="339"/>
        <end position="426"/>
    </location>
</feature>
<sequence>MARDDSIYGSRIPLVLFLCQIIAALDVPLDPKLLEELPQPPTITQQSPKDYIIDPREPIVIQCEAKGKPPPTFSWTRNGTHFDIDKDARVRMKPHSGTLIINIINEENGGKAESYEGVYQCTARNELGAAVSNNIVIRSSRSPLWTKEKIVQKTLTEGQYAILPCGPPMGLPPPVIFWMDNSFQKLPQNNRVSQGLNGDLYFSNVIPEDTRQDYICYARFNHTQTIQQKQPISLKIAFSRKPLQPPGLLTPSGSTSSKTELRGNTLMLECIAEGLPTPVIRWIKEGGELPANRTFFENFHKTLKIIDISEADSGKYKCMATNPLGSAHHVIMVIVKAAPYWIREPTNLVLSPGEDGSLICRANGKPKPSISWLSNGVPIDIAPEDPSRKVDGDTIIFTDVQERSSAVYQCNASNEYGYLLANAFVNVLAEPPRILTLQNKLYQVIENKPALLDCAFFGSPVPEIEWFKGVKGSVLQGNEYVFHKNGTLEIPVAQKDSSGTYTCVARNKLGKAQNEVQLEIKDPTMIIKKPEYKVVQRTGQVSFECTIKHDATLIPTVTWLKNNGELPNDERFVVGKSNLTIMNVTDKDGGAYTCIANTTLDSVSASAVLTVVAPPTAPPVVYDRPDPPFDLELTDHLERSVQLAWIPGNDNNSPTTKFIVEYEDAMREPGVWNYQTEVPGFLTTVQLRLSPYVNYSFRVIAVNEIGRSQPSEASEQYFTKVAKPDDNPSGVQGNGSEPDNLVIMWEPLRHFQSNGPGLRYKVSWRQKDGDDEWTSVTVANVSKYIVSGTPPFAPYEIKVQAINDLGSAPEPITTIGYSGEDLPMVAPSNLQVQVINSTLAKVQWDPVPLKYIRGHLQGYKIYYWKVKSLAGRIKRHAEKKSLVFSGNKTHGMVPGLEPYSSYKLNVRVFNGKGEGPPTPDETFKTPEGVPSAPSFLKITNPSLDSLTLEWGPPSHPNGVLVGYTLKFQPINNTHELGRLQEIDIPANETSWILRSLNYSTRYKFYFYAHTSIGSGSQITEEAVTIMDEGKMVQPLYPRIKNVTASAAETYANVSWEFEGPVHENIYVEYGVAGSKEEMKKENINGSRTFFVLKGLTPGTSYKVRVGAEGLSGFRSSEAVFETGPAKASRQVDIATQGWFIGLMCAVALLILILLIVCFIRRNKGGKYPVKEKEDAHGDPEIQPMKEDDGTLGEYSDADDHKPLKKGSRTPSDRTVKKEDSDDSLVDYGEGVNGQFNEDGSFIGQYSGKKEKEPAEGNESSEAPSPVNAMNSFV</sequence>
<dbReference type="FunFam" id="2.60.40.10:FF:000363">
    <property type="entry name" value="neurofascin isoform X1"/>
    <property type="match status" value="1"/>
</dbReference>
<dbReference type="InterPro" id="IPR026966">
    <property type="entry name" value="Neurofascin/L1/NrCAM_C"/>
</dbReference>
<dbReference type="Ensembl" id="ENSVKKT00000004907.1">
    <property type="protein sequence ID" value="ENSVKKP00000004775.1"/>
    <property type="gene ID" value="ENSVKKG00000003552.1"/>
</dbReference>
<dbReference type="InterPro" id="IPR013098">
    <property type="entry name" value="Ig_I-set"/>
</dbReference>
<dbReference type="InterPro" id="IPR051170">
    <property type="entry name" value="Neural/epithelial_adhesion"/>
</dbReference>
<feature type="domain" description="Fibronectin type-III" evidence="20">
    <location>
        <begin position="1033"/>
        <end position="1125"/>
    </location>
</feature>
<dbReference type="InterPro" id="IPR003961">
    <property type="entry name" value="FN3_dom"/>
</dbReference>
<dbReference type="InterPro" id="IPR036116">
    <property type="entry name" value="FN3_sf"/>
</dbReference>
<dbReference type="InterPro" id="IPR013783">
    <property type="entry name" value="Ig-like_fold"/>
</dbReference>
<reference evidence="21" key="1">
    <citation type="submission" date="2025-08" db="UniProtKB">
        <authorList>
            <consortium name="Ensembl"/>
        </authorList>
    </citation>
    <scope>IDENTIFICATION</scope>
</reference>
<comment type="similarity">
    <text evidence="2">Belongs to the immunoglobulin superfamily. L1/neurofascin/NgCAM family.</text>
</comment>
<reference evidence="21" key="2">
    <citation type="submission" date="2025-09" db="UniProtKB">
        <authorList>
            <consortium name="Ensembl"/>
        </authorList>
    </citation>
    <scope>IDENTIFICATION</scope>
</reference>
<feature type="signal peptide" evidence="18">
    <location>
        <begin position="1"/>
        <end position="24"/>
    </location>
</feature>
<evidence type="ECO:0000313" key="22">
    <source>
        <dbReference type="Proteomes" id="UP000694545"/>
    </source>
</evidence>
<dbReference type="FunFam" id="2.60.40.10:FF:000078">
    <property type="entry name" value="Neuronal cell adhesion molecule"/>
    <property type="match status" value="1"/>
</dbReference>
<evidence type="ECO:0000256" key="4">
    <source>
        <dbReference type="ARBA" id="ARBA00022692"/>
    </source>
</evidence>
<name>A0A8D2KSG4_VARKO</name>
<feature type="region of interest" description="Disordered" evidence="16">
    <location>
        <begin position="1168"/>
        <end position="1273"/>
    </location>
</feature>
<keyword evidence="11" id="KW-0325">Glycoprotein</keyword>